<organism evidence="2 3">
    <name type="scientific">Kordiimonas lacus</name>
    <dbReference type="NCBI Taxonomy" id="637679"/>
    <lineage>
        <taxon>Bacteria</taxon>
        <taxon>Pseudomonadati</taxon>
        <taxon>Pseudomonadota</taxon>
        <taxon>Alphaproteobacteria</taxon>
        <taxon>Kordiimonadales</taxon>
        <taxon>Kordiimonadaceae</taxon>
        <taxon>Kordiimonas</taxon>
    </lineage>
</organism>
<feature type="transmembrane region" description="Helical" evidence="1">
    <location>
        <begin position="20"/>
        <end position="42"/>
    </location>
</feature>
<dbReference type="Proteomes" id="UP000183685">
    <property type="component" value="Unassembled WGS sequence"/>
</dbReference>
<name>A0A1G6XXA1_9PROT</name>
<dbReference type="OrthoDB" id="8480742at2"/>
<evidence type="ECO:0008006" key="4">
    <source>
        <dbReference type="Google" id="ProtNLM"/>
    </source>
</evidence>
<evidence type="ECO:0000313" key="2">
    <source>
        <dbReference type="EMBL" id="SDD82057.1"/>
    </source>
</evidence>
<protein>
    <recommendedName>
        <fullName evidence="4">Polyketide cyclase / dehydrase and lipid transport</fullName>
    </recommendedName>
</protein>
<reference evidence="2 3" key="1">
    <citation type="submission" date="2016-10" db="EMBL/GenBank/DDBJ databases">
        <authorList>
            <person name="de Groot N.N."/>
        </authorList>
    </citation>
    <scope>NUCLEOTIDE SEQUENCE [LARGE SCALE GENOMIC DNA]</scope>
    <source>
        <strain evidence="2 3">CGMCC 1.9109</strain>
    </source>
</reference>
<dbReference type="EMBL" id="FNAK01000003">
    <property type="protein sequence ID" value="SDD82057.1"/>
    <property type="molecule type" value="Genomic_DNA"/>
</dbReference>
<sequence>MARQVKDRFRDWNLLHKSVVALIAAFFVSVVYRAVIVIDAGFEMEQEMVMPYAAEAIWPWIYPPERRTDWQAWQIDYAPYVGKPDQAESTRLVRWKQGFKHWHAIERTTEVVQQRLYATVQESDKDVRWFRVELIPEGPCSTRVRLHDVARPKKYEERFWFFTRRKDEQDRLDKSLEALDRWVGETAGACEVSAD</sequence>
<evidence type="ECO:0000256" key="1">
    <source>
        <dbReference type="SAM" id="Phobius"/>
    </source>
</evidence>
<dbReference type="RefSeq" id="WP_139167483.1">
    <property type="nucleotide sequence ID" value="NZ_FNAK01000003.1"/>
</dbReference>
<keyword evidence="3" id="KW-1185">Reference proteome</keyword>
<dbReference type="SUPFAM" id="SSF55961">
    <property type="entry name" value="Bet v1-like"/>
    <property type="match status" value="1"/>
</dbReference>
<keyword evidence="1" id="KW-0812">Transmembrane</keyword>
<keyword evidence="1" id="KW-0472">Membrane</keyword>
<gene>
    <name evidence="2" type="ORF">SAMN04488071_1382</name>
</gene>
<dbReference type="AlphaFoldDB" id="A0A1G6XXA1"/>
<keyword evidence="1" id="KW-1133">Transmembrane helix</keyword>
<proteinExistence type="predicted"/>
<accession>A0A1G6XXA1</accession>
<evidence type="ECO:0000313" key="3">
    <source>
        <dbReference type="Proteomes" id="UP000183685"/>
    </source>
</evidence>